<proteinExistence type="predicted"/>
<sequence length="145" mass="15471">MAATTAGAFRTWLGPQVAPVPVVRDGASPGQTLPYIVVQEGTNYINHPTANGDYGDPDRELVIQEMVQVDVVQQARTQDAGGAPNAEDYNLVPLVIRLCSGPFQAGPAGSHVSGVQFVSARREPIVDNVVRTPITVLVTRTLERP</sequence>
<keyword evidence="2" id="KW-1185">Reference proteome</keyword>
<gene>
    <name evidence="1" type="ORF">GCM10009759_55170</name>
</gene>
<accession>A0ABN2XHG0</accession>
<name>A0ABN2XHG0_9ACTN</name>
<evidence type="ECO:0000313" key="2">
    <source>
        <dbReference type="Proteomes" id="UP001500897"/>
    </source>
</evidence>
<dbReference type="Proteomes" id="UP001500897">
    <property type="component" value="Unassembled WGS sequence"/>
</dbReference>
<reference evidence="1 2" key="1">
    <citation type="journal article" date="2019" name="Int. J. Syst. Evol. Microbiol.">
        <title>The Global Catalogue of Microorganisms (GCM) 10K type strain sequencing project: providing services to taxonomists for standard genome sequencing and annotation.</title>
        <authorList>
            <consortium name="The Broad Institute Genomics Platform"/>
            <consortium name="The Broad Institute Genome Sequencing Center for Infectious Disease"/>
            <person name="Wu L."/>
            <person name="Ma J."/>
        </authorList>
    </citation>
    <scope>NUCLEOTIDE SEQUENCE [LARGE SCALE GENOMIC DNA]</scope>
    <source>
        <strain evidence="1 2">JCM 14559</strain>
    </source>
</reference>
<organism evidence="1 2">
    <name type="scientific">Kitasatospora saccharophila</name>
    <dbReference type="NCBI Taxonomy" id="407973"/>
    <lineage>
        <taxon>Bacteria</taxon>
        <taxon>Bacillati</taxon>
        <taxon>Actinomycetota</taxon>
        <taxon>Actinomycetes</taxon>
        <taxon>Kitasatosporales</taxon>
        <taxon>Streptomycetaceae</taxon>
        <taxon>Kitasatospora</taxon>
    </lineage>
</organism>
<comment type="caution">
    <text evidence="1">The sequence shown here is derived from an EMBL/GenBank/DDBJ whole genome shotgun (WGS) entry which is preliminary data.</text>
</comment>
<protein>
    <submittedName>
        <fullName evidence="1">Uncharacterized protein</fullName>
    </submittedName>
</protein>
<evidence type="ECO:0000313" key="1">
    <source>
        <dbReference type="EMBL" id="GAA2112447.1"/>
    </source>
</evidence>
<dbReference type="EMBL" id="BAAANS010000043">
    <property type="protein sequence ID" value="GAA2112447.1"/>
    <property type="molecule type" value="Genomic_DNA"/>
</dbReference>
<dbReference type="RefSeq" id="WP_344555712.1">
    <property type="nucleotide sequence ID" value="NZ_BAAANS010000043.1"/>
</dbReference>